<evidence type="ECO:0000313" key="3">
    <source>
        <dbReference type="EMBL" id="WNF34366.1"/>
    </source>
</evidence>
<evidence type="ECO:0000313" key="4">
    <source>
        <dbReference type="Proteomes" id="UP001303701"/>
    </source>
</evidence>
<evidence type="ECO:0000256" key="1">
    <source>
        <dbReference type="SAM" id="Phobius"/>
    </source>
</evidence>
<dbReference type="GeneID" id="301125676"/>
<accession>A0ABY9WM44</accession>
<reference evidence="3 4" key="1">
    <citation type="submission" date="2023-09" db="EMBL/GenBank/DDBJ databases">
        <title>Different Types of Thermotolerant Ring-Cleaving Dioxygenases derived from Aeribacillus composti HB-1 applied for multiple aromatic hydrocarbons removal.</title>
        <authorList>
            <person name="Cao L."/>
            <person name="Li M."/>
            <person name="Ma T."/>
        </authorList>
    </citation>
    <scope>NUCLEOTIDE SEQUENCE [LARGE SCALE GENOMIC DNA]</scope>
    <source>
        <strain evidence="3 4">HB-1</strain>
    </source>
</reference>
<sequence>MITKKDTFAQLPKELERRFSELYIGKHLRKARITKGFGYSCLSIFRLIFLLVFQYKNWFQALQSKKAVDLPKKDTIYRFLNSSTYAWRTFLLSLCQDLTGRIKKLTSNNRVKVFIVDDSLFSRNRSKSVELLSRVFDHTEKRFYKGFQLLTLGWSDGYSFLPVDFALLSSAKKENQLNGVDESIDKRTSGYKRRLEAQQDKPSVVSALLDHALNAGITADYVLMDTWFTHEPLIEKITDKGLFVIGMVKQLKQRYFIDGEAHTLDELFKKAKRTMEKKDLLGSIHVHLAKGRQVKIVFVRNRNKKSEWLAILSTDTTLSDEEIVRIYGMRWDIETFFKCTKSLLNLAKEFQGRSYDLLISHTTIVFTRFILLEWERRQNNDPKTIGNLFFLLCEDVKDMNLESALNQLLAIFQTLAEANVCLNMELFKSKVQEWIASLPNYIKGCLTISVCES</sequence>
<dbReference type="SUPFAM" id="SSF53098">
    <property type="entry name" value="Ribonuclease H-like"/>
    <property type="match status" value="1"/>
</dbReference>
<evidence type="ECO:0000259" key="2">
    <source>
        <dbReference type="Pfam" id="PF13546"/>
    </source>
</evidence>
<dbReference type="Pfam" id="PF13546">
    <property type="entry name" value="DDE_5"/>
    <property type="match status" value="1"/>
</dbReference>
<dbReference type="Proteomes" id="UP001303701">
    <property type="component" value="Chromosome"/>
</dbReference>
<protein>
    <submittedName>
        <fullName evidence="3">Transposase</fullName>
    </submittedName>
</protein>
<keyword evidence="4" id="KW-1185">Reference proteome</keyword>
<keyword evidence="1" id="KW-0812">Transmembrane</keyword>
<keyword evidence="1" id="KW-1133">Transmembrane helix</keyword>
<keyword evidence="1" id="KW-0472">Membrane</keyword>
<feature type="transmembrane region" description="Helical" evidence="1">
    <location>
        <begin position="36"/>
        <end position="55"/>
    </location>
</feature>
<proteinExistence type="predicted"/>
<dbReference type="EMBL" id="CP134501">
    <property type="protein sequence ID" value="WNF34366.1"/>
    <property type="molecule type" value="Genomic_DNA"/>
</dbReference>
<gene>
    <name evidence="3" type="ORF">RI196_06850</name>
</gene>
<organism evidence="3 4">
    <name type="scientific">Aeribacillus composti</name>
    <dbReference type="NCBI Taxonomy" id="1868734"/>
    <lineage>
        <taxon>Bacteria</taxon>
        <taxon>Bacillati</taxon>
        <taxon>Bacillota</taxon>
        <taxon>Bacilli</taxon>
        <taxon>Bacillales</taxon>
        <taxon>Bacillaceae</taxon>
        <taxon>Aeribacillus</taxon>
    </lineage>
</organism>
<dbReference type="Gene3D" id="3.90.350.10">
    <property type="entry name" value="Transposase Inhibitor Protein From Tn5, Chain A, domain 1"/>
    <property type="match status" value="1"/>
</dbReference>
<name>A0ABY9WM44_9BACI</name>
<dbReference type="RefSeq" id="WP_311067138.1">
    <property type="nucleotide sequence ID" value="NZ_CP134501.1"/>
</dbReference>
<feature type="domain" description="Transposase IS701-like DDE" evidence="2">
    <location>
        <begin position="73"/>
        <end position="250"/>
    </location>
</feature>
<dbReference type="InterPro" id="IPR038721">
    <property type="entry name" value="IS701-like_DDE_dom"/>
</dbReference>
<dbReference type="InterPro" id="IPR012337">
    <property type="entry name" value="RNaseH-like_sf"/>
</dbReference>